<proteinExistence type="inferred from homology"/>
<dbReference type="RefSeq" id="WP_317975607.1">
    <property type="nucleotide sequence ID" value="NZ_BTFW01000001.1"/>
</dbReference>
<dbReference type="Gene3D" id="2.40.440.10">
    <property type="entry name" value="L,D-transpeptidase catalytic domain-like"/>
    <property type="match status" value="1"/>
</dbReference>
<gene>
    <name evidence="10" type="ORF">NUTIK01_27610</name>
</gene>
<dbReference type="Pfam" id="PF20142">
    <property type="entry name" value="Scaffold"/>
    <property type="match status" value="1"/>
</dbReference>
<protein>
    <recommendedName>
        <fullName evidence="9">L,D-TPase catalytic domain-containing protein</fullName>
    </recommendedName>
</protein>
<dbReference type="Pfam" id="PF03734">
    <property type="entry name" value="YkuD"/>
    <property type="match status" value="1"/>
</dbReference>
<dbReference type="InterPro" id="IPR005490">
    <property type="entry name" value="LD_TPept_cat_dom"/>
</dbReference>
<comment type="caution">
    <text evidence="10">The sequence shown here is derived from an EMBL/GenBank/DDBJ whole genome shotgun (WGS) entry which is preliminary data.</text>
</comment>
<evidence type="ECO:0000313" key="11">
    <source>
        <dbReference type="Proteomes" id="UP001187221"/>
    </source>
</evidence>
<keyword evidence="11" id="KW-1185">Reference proteome</keyword>
<dbReference type="EMBL" id="BTFW01000001">
    <property type="protein sequence ID" value="GMM61984.1"/>
    <property type="molecule type" value="Genomic_DNA"/>
</dbReference>
<keyword evidence="4 7" id="KW-0133">Cell shape</keyword>
<dbReference type="InterPro" id="IPR045380">
    <property type="entry name" value="LD_TPept_scaffold_dom"/>
</dbReference>
<comment type="pathway">
    <text evidence="1 7">Cell wall biogenesis; peptidoglycan biosynthesis.</text>
</comment>
<dbReference type="CDD" id="cd16913">
    <property type="entry name" value="YkuD_like"/>
    <property type="match status" value="1"/>
</dbReference>
<feature type="domain" description="L,D-TPase catalytic" evidence="9">
    <location>
        <begin position="275"/>
        <end position="440"/>
    </location>
</feature>
<comment type="similarity">
    <text evidence="2">Belongs to the YkuD family.</text>
</comment>
<evidence type="ECO:0000256" key="2">
    <source>
        <dbReference type="ARBA" id="ARBA00005992"/>
    </source>
</evidence>
<feature type="region of interest" description="Disordered" evidence="8">
    <location>
        <begin position="66"/>
        <end position="122"/>
    </location>
</feature>
<dbReference type="PANTHER" id="PTHR41533">
    <property type="entry name" value="L,D-TRANSPEPTIDASE HI_1667-RELATED"/>
    <property type="match status" value="1"/>
</dbReference>
<evidence type="ECO:0000256" key="4">
    <source>
        <dbReference type="ARBA" id="ARBA00022960"/>
    </source>
</evidence>
<dbReference type="Proteomes" id="UP001187221">
    <property type="component" value="Unassembled WGS sequence"/>
</dbReference>
<feature type="compositionally biased region" description="Low complexity" evidence="8">
    <location>
        <begin position="103"/>
        <end position="121"/>
    </location>
</feature>
<sequence>MHPPITRLRTRLFQSRALILGSFLTPVAAALPILALPVLPQAAQARPAARAQEDHGPVDLTAQMQQAPAPQPGAHPAPRTGSSAATPAVEVSTPPASKAAPVQNTAAQNTTGQNAAAQPQVEAPPPVAVWTLEDARDLLSAIRGIGTEGLFARDYQPAALSAAIAQGEGDALNQLASKLFVWLAEDLRDGRTPMIDREQWFIVDPDQDLHPNSALLAQATENHDVKGTLRSLLPTHPDYALLRTMLASTKDPKQIAMLRANMDRWRWMARDLGLQYLSINVPEQMLRLTVNNQIITTYRAIVGRPGKTATPQLAEMVQNVVFNPTWTVPQSIVKGEGLGADLLAHPAKAKRLNYTVKQFPDGTIQVVQQPGPTNSLGRVKLDMPNEFAIYIHDTPNRTLFAQTNRALSHGCIRAERATELAMTMAILGADLPKDTAVEYSLSGKYTKVPMTKPFPVYITYFTVARDVNGTLRSFSDLYGRDPKVIASFAQPRQLHTTQRKSNEAVTKLDNPL</sequence>
<dbReference type="SUPFAM" id="SSF141523">
    <property type="entry name" value="L,D-transpeptidase catalytic domain-like"/>
    <property type="match status" value="1"/>
</dbReference>
<feature type="active site" description="Proton donor/acceptor" evidence="7">
    <location>
        <position position="392"/>
    </location>
</feature>
<dbReference type="PANTHER" id="PTHR41533:SF2">
    <property type="entry name" value="BLR7131 PROTEIN"/>
    <property type="match status" value="1"/>
</dbReference>
<accession>A0ABQ6PBI7</accession>
<evidence type="ECO:0000256" key="1">
    <source>
        <dbReference type="ARBA" id="ARBA00004752"/>
    </source>
</evidence>
<feature type="active site" description="Nucleophile" evidence="7">
    <location>
        <position position="411"/>
    </location>
</feature>
<evidence type="ECO:0000256" key="3">
    <source>
        <dbReference type="ARBA" id="ARBA00022679"/>
    </source>
</evidence>
<reference evidence="10 11" key="1">
    <citation type="submission" date="2023-06" db="EMBL/GenBank/DDBJ databases">
        <title>Draft genome sequence of Novosphingobium sp. strain IK01.</title>
        <authorList>
            <person name="Hatamoto M."/>
            <person name="Ikarashi T."/>
            <person name="Yamaguchi T."/>
        </authorList>
    </citation>
    <scope>NUCLEOTIDE SEQUENCE [LARGE SCALE GENOMIC DNA]</scope>
    <source>
        <strain evidence="10 11">IK01</strain>
    </source>
</reference>
<dbReference type="InterPro" id="IPR052905">
    <property type="entry name" value="LD-transpeptidase_YkuD-like"/>
</dbReference>
<dbReference type="InterPro" id="IPR038063">
    <property type="entry name" value="Transpep_catalytic_dom"/>
</dbReference>
<evidence type="ECO:0000259" key="9">
    <source>
        <dbReference type="PROSITE" id="PS52029"/>
    </source>
</evidence>
<name>A0ABQ6PBI7_9SPHN</name>
<organism evidence="10 11">
    <name type="scientific">Novosphingobium pituita</name>
    <dbReference type="NCBI Taxonomy" id="3056842"/>
    <lineage>
        <taxon>Bacteria</taxon>
        <taxon>Pseudomonadati</taxon>
        <taxon>Pseudomonadota</taxon>
        <taxon>Alphaproteobacteria</taxon>
        <taxon>Sphingomonadales</taxon>
        <taxon>Sphingomonadaceae</taxon>
        <taxon>Novosphingobium</taxon>
    </lineage>
</organism>
<evidence type="ECO:0000256" key="6">
    <source>
        <dbReference type="ARBA" id="ARBA00023316"/>
    </source>
</evidence>
<evidence type="ECO:0000256" key="5">
    <source>
        <dbReference type="ARBA" id="ARBA00022984"/>
    </source>
</evidence>
<evidence type="ECO:0000256" key="8">
    <source>
        <dbReference type="SAM" id="MobiDB-lite"/>
    </source>
</evidence>
<evidence type="ECO:0000256" key="7">
    <source>
        <dbReference type="PROSITE-ProRule" id="PRU01373"/>
    </source>
</evidence>
<keyword evidence="6 7" id="KW-0961">Cell wall biogenesis/degradation</keyword>
<evidence type="ECO:0000313" key="10">
    <source>
        <dbReference type="EMBL" id="GMM61984.1"/>
    </source>
</evidence>
<dbReference type="PROSITE" id="PS52029">
    <property type="entry name" value="LD_TPASE"/>
    <property type="match status" value="1"/>
</dbReference>
<keyword evidence="3" id="KW-0808">Transferase</keyword>
<keyword evidence="5 7" id="KW-0573">Peptidoglycan synthesis</keyword>